<keyword evidence="2" id="KW-0378">Hydrolase</keyword>
<dbReference type="InterPro" id="IPR052209">
    <property type="entry name" value="CbiZ"/>
</dbReference>
<feature type="compositionally biased region" description="Low complexity" evidence="1">
    <location>
        <begin position="140"/>
        <end position="154"/>
    </location>
</feature>
<feature type="region of interest" description="Disordered" evidence="1">
    <location>
        <begin position="74"/>
        <end position="99"/>
    </location>
</feature>
<feature type="region of interest" description="Disordered" evidence="1">
    <location>
        <begin position="256"/>
        <end position="284"/>
    </location>
</feature>
<evidence type="ECO:0000256" key="1">
    <source>
        <dbReference type="SAM" id="MobiDB-lite"/>
    </source>
</evidence>
<evidence type="ECO:0000313" key="3">
    <source>
        <dbReference type="Proteomes" id="UP000324020"/>
    </source>
</evidence>
<feature type="region of interest" description="Disordered" evidence="1">
    <location>
        <begin position="127"/>
        <end position="173"/>
    </location>
</feature>
<dbReference type="Pfam" id="PF01955">
    <property type="entry name" value="CbiZ"/>
    <property type="match status" value="1"/>
</dbReference>
<protein>
    <submittedName>
        <fullName evidence="2">Adenosylcobinamide hydrolase</fullName>
    </submittedName>
</protein>
<dbReference type="AlphaFoldDB" id="A0A1G7HNQ2"/>
<reference evidence="2 3" key="1">
    <citation type="submission" date="2016-10" db="EMBL/GenBank/DDBJ databases">
        <authorList>
            <person name="Varghese N."/>
            <person name="Submissions S."/>
        </authorList>
    </citation>
    <scope>NUCLEOTIDE SEQUENCE [LARGE SCALE GENOMIC DNA]</scope>
    <source>
        <strain evidence="2 3">CGMCC 1.3527</strain>
    </source>
</reference>
<dbReference type="InterPro" id="IPR002808">
    <property type="entry name" value="AdoCbi_amidolase"/>
</dbReference>
<name>A0A1G7HNQ2_9EURY</name>
<sequence>MRRARATRTEVTAPMFEATVSEGVLRLRRPGTRWLSTGWDGGRSRAATVYNVTVPEGFDRTDLAAYRDERLARAGFDDGPAGRDPAPPGRDRDAPPTLFTGVSMDHARGARLGPVVAYATVGLSNPAMLPVEPPEPTEPVEPTEQTEATAPTDAAESREPTGRPEGRPGPGTVNLIVGTTRRLAPGAAANLVAVAAEAKAATLLATAGVPGTTSDAVVVGDDPEGEPAEFSGSATAVGGAARACVRDAVRASLRSRYPDGDVPGPAADAEHGVVTDDRAEVFDP</sequence>
<accession>A0A1G7HNQ2</accession>
<dbReference type="EMBL" id="FNBO01000001">
    <property type="protein sequence ID" value="SDF01639.1"/>
    <property type="molecule type" value="Genomic_DNA"/>
</dbReference>
<feature type="compositionally biased region" description="Basic and acidic residues" evidence="1">
    <location>
        <begin position="155"/>
        <end position="166"/>
    </location>
</feature>
<dbReference type="Proteomes" id="UP000324020">
    <property type="component" value="Unassembled WGS sequence"/>
</dbReference>
<keyword evidence="3" id="KW-1185">Reference proteome</keyword>
<evidence type="ECO:0000313" key="2">
    <source>
        <dbReference type="EMBL" id="SDF01639.1"/>
    </source>
</evidence>
<dbReference type="PANTHER" id="PTHR35336">
    <property type="entry name" value="ADENOSYLCOBINAMIDE AMIDOHYDROLASE"/>
    <property type="match status" value="1"/>
</dbReference>
<feature type="compositionally biased region" description="Basic and acidic residues" evidence="1">
    <location>
        <begin position="268"/>
        <end position="284"/>
    </location>
</feature>
<organism evidence="2 3">
    <name type="scientific">Halorubrum xinjiangense</name>
    <dbReference type="NCBI Taxonomy" id="261291"/>
    <lineage>
        <taxon>Archaea</taxon>
        <taxon>Methanobacteriati</taxon>
        <taxon>Methanobacteriota</taxon>
        <taxon>Stenosarchaea group</taxon>
        <taxon>Halobacteria</taxon>
        <taxon>Halobacteriales</taxon>
        <taxon>Haloferacaceae</taxon>
        <taxon>Halorubrum</taxon>
    </lineage>
</organism>
<dbReference type="PANTHER" id="PTHR35336:SF5">
    <property type="entry name" value="ADENOSYLCOBINAMIDE AMIDOHYDROLASE"/>
    <property type="match status" value="1"/>
</dbReference>
<dbReference type="GO" id="GO:0016787">
    <property type="term" value="F:hydrolase activity"/>
    <property type="evidence" value="ECO:0007669"/>
    <property type="project" value="UniProtKB-KW"/>
</dbReference>
<gene>
    <name evidence="2" type="ORF">SAMN04488067_101443</name>
</gene>
<proteinExistence type="predicted"/>